<proteinExistence type="predicted"/>
<sequence length="106" mass="11680">MSLDTVCDGWRNSEIRGQLKTQYHLINKGVLTTYPYQGRPDHPCDSLSGLKCGFRLALGSLTVMLSSVFWVSGLCCNHTVQCPRNPIRAQSVSLGRNVEGRSVLPS</sequence>
<accession>A0A9D3XT46</accession>
<name>A0A9D3XT46_9SAUR</name>
<dbReference type="AlphaFoldDB" id="A0A9D3XT46"/>
<gene>
    <name evidence="1" type="ORF">KIL84_018336</name>
</gene>
<reference evidence="1" key="1">
    <citation type="submission" date="2021-09" db="EMBL/GenBank/DDBJ databases">
        <title>The genome of Mauremys mutica provides insights into the evolution of semi-aquatic lifestyle.</title>
        <authorList>
            <person name="Gong S."/>
            <person name="Gao Y."/>
        </authorList>
    </citation>
    <scope>NUCLEOTIDE SEQUENCE</scope>
    <source>
        <strain evidence="1">MM-2020</strain>
        <tissue evidence="1">Muscle</tissue>
    </source>
</reference>
<protein>
    <submittedName>
        <fullName evidence="1">Uncharacterized protein</fullName>
    </submittedName>
</protein>
<comment type="caution">
    <text evidence="1">The sequence shown here is derived from an EMBL/GenBank/DDBJ whole genome shotgun (WGS) entry which is preliminary data.</text>
</comment>
<dbReference type="Proteomes" id="UP000827986">
    <property type="component" value="Unassembled WGS sequence"/>
</dbReference>
<evidence type="ECO:0000313" key="1">
    <source>
        <dbReference type="EMBL" id="KAH1185587.1"/>
    </source>
</evidence>
<evidence type="ECO:0000313" key="2">
    <source>
        <dbReference type="Proteomes" id="UP000827986"/>
    </source>
</evidence>
<organism evidence="1 2">
    <name type="scientific">Mauremys mutica</name>
    <name type="common">yellowpond turtle</name>
    <dbReference type="NCBI Taxonomy" id="74926"/>
    <lineage>
        <taxon>Eukaryota</taxon>
        <taxon>Metazoa</taxon>
        <taxon>Chordata</taxon>
        <taxon>Craniata</taxon>
        <taxon>Vertebrata</taxon>
        <taxon>Euteleostomi</taxon>
        <taxon>Archelosauria</taxon>
        <taxon>Testudinata</taxon>
        <taxon>Testudines</taxon>
        <taxon>Cryptodira</taxon>
        <taxon>Durocryptodira</taxon>
        <taxon>Testudinoidea</taxon>
        <taxon>Geoemydidae</taxon>
        <taxon>Geoemydinae</taxon>
        <taxon>Mauremys</taxon>
    </lineage>
</organism>
<keyword evidence="2" id="KW-1185">Reference proteome</keyword>
<dbReference type="EMBL" id="JAHDVG010000463">
    <property type="protein sequence ID" value="KAH1185587.1"/>
    <property type="molecule type" value="Genomic_DNA"/>
</dbReference>